<dbReference type="InterPro" id="IPR003749">
    <property type="entry name" value="ThiS/MoaD-like"/>
</dbReference>
<evidence type="ECO:0000313" key="1">
    <source>
        <dbReference type="EMBL" id="TSD54379.1"/>
    </source>
</evidence>
<dbReference type="InterPro" id="IPR016155">
    <property type="entry name" value="Mopterin_synth/thiamin_S_b"/>
</dbReference>
<dbReference type="Proteomes" id="UP000316988">
    <property type="component" value="Unassembled WGS sequence"/>
</dbReference>
<keyword evidence="2" id="KW-1185">Reference proteome</keyword>
<evidence type="ECO:0000313" key="2">
    <source>
        <dbReference type="Proteomes" id="UP000316988"/>
    </source>
</evidence>
<dbReference type="InterPro" id="IPR012675">
    <property type="entry name" value="Beta-grasp_dom_sf"/>
</dbReference>
<dbReference type="EMBL" id="VLNT01000026">
    <property type="protein sequence ID" value="TSD54379.1"/>
    <property type="molecule type" value="Genomic_DNA"/>
</dbReference>
<dbReference type="RefSeq" id="WP_143914825.1">
    <property type="nucleotide sequence ID" value="NZ_VLNT01000026.1"/>
</dbReference>
<comment type="caution">
    <text evidence="1">The sequence shown here is derived from an EMBL/GenBank/DDBJ whole genome shotgun (WGS) entry which is preliminary data.</text>
</comment>
<dbReference type="OrthoDB" id="163636at2"/>
<dbReference type="AlphaFoldDB" id="A0A554RJX8"/>
<dbReference type="InterPro" id="IPR010035">
    <property type="entry name" value="Thi_S"/>
</dbReference>
<reference evidence="1 2" key="1">
    <citation type="submission" date="2019-07" db="EMBL/GenBank/DDBJ databases">
        <authorList>
            <person name="Zhao L.H."/>
        </authorList>
    </citation>
    <scope>NUCLEOTIDE SEQUENCE [LARGE SCALE GENOMIC DNA]</scope>
    <source>
        <strain evidence="1 2">Co35</strain>
    </source>
</reference>
<dbReference type="CDD" id="cd00565">
    <property type="entry name" value="Ubl_ThiS"/>
    <property type="match status" value="1"/>
</dbReference>
<protein>
    <submittedName>
        <fullName evidence="1">Sulfur carrier protein ThiS</fullName>
    </submittedName>
</protein>
<proteinExistence type="predicted"/>
<gene>
    <name evidence="1" type="primary">thiS</name>
    <name evidence="1" type="ORF">FNM00_17495</name>
</gene>
<organism evidence="1 2">
    <name type="scientific">Aeromicrobium piscarium</name>
    <dbReference type="NCBI Taxonomy" id="2590901"/>
    <lineage>
        <taxon>Bacteria</taxon>
        <taxon>Bacillati</taxon>
        <taxon>Actinomycetota</taxon>
        <taxon>Actinomycetes</taxon>
        <taxon>Propionibacteriales</taxon>
        <taxon>Nocardioidaceae</taxon>
        <taxon>Aeromicrobium</taxon>
    </lineage>
</organism>
<dbReference type="Gene3D" id="3.10.20.30">
    <property type="match status" value="1"/>
</dbReference>
<dbReference type="NCBIfam" id="TIGR01683">
    <property type="entry name" value="thiS"/>
    <property type="match status" value="1"/>
</dbReference>
<accession>A0A554RJX8</accession>
<dbReference type="SUPFAM" id="SSF54285">
    <property type="entry name" value="MoaD/ThiS"/>
    <property type="match status" value="1"/>
</dbReference>
<dbReference type="Pfam" id="PF02597">
    <property type="entry name" value="ThiS"/>
    <property type="match status" value="1"/>
</dbReference>
<name>A0A554RJX8_9ACTN</name>
<sequence length="83" mass="8456">MTAGTISIVLDGQETHVSTGSTLRETIARHIERELDAAGAPVDGGRLGVAVAVDGMVVPRGDWHDHVLADGVAVDVVTATQGG</sequence>